<accession>A0A117NIL9</accession>
<proteinExistence type="predicted"/>
<geneLocation type="mitochondrion" evidence="1"/>
<comment type="caution">
    <text evidence="1">The sequence shown here is derived from an EMBL/GenBank/DDBJ whole genome shotgun (WGS) entry which is preliminary data.</text>
</comment>
<keyword evidence="1" id="KW-0496">Mitochondrion</keyword>
<dbReference type="EMBL" id="LKAM01000001">
    <property type="protein sequence ID" value="KUM50178.1"/>
    <property type="molecule type" value="Genomic_DNA"/>
</dbReference>
<reference evidence="1" key="1">
    <citation type="journal article" date="2015" name="Genome Biol. Evol.">
        <title>Organellar Genomes of White Spruce (Picea glauca): Assembly and Annotation.</title>
        <authorList>
            <person name="Jackman S.D."/>
            <person name="Warren R.L."/>
            <person name="Gibb E.A."/>
            <person name="Vandervalk B.P."/>
            <person name="Mohamadi H."/>
            <person name="Chu J."/>
            <person name="Raymond A."/>
            <person name="Pleasance S."/>
            <person name="Coope R."/>
            <person name="Wildung M.R."/>
            <person name="Ritland C.E."/>
            <person name="Bousquet J."/>
            <person name="Jones S.J."/>
            <person name="Bohlmann J."/>
            <person name="Birol I."/>
        </authorList>
    </citation>
    <scope>NUCLEOTIDE SEQUENCE [LARGE SCALE GENOMIC DNA]</scope>
    <source>
        <tissue evidence="1">Flushing bud</tissue>
    </source>
</reference>
<sequence>MNPLLTNIHQILYLPLPSTNQLLSAACPYPTTLTFNQEGLEEGPFPCFTNPHLQELDMLALDHELHEALRRDSYFFLRAGWDLMEGRAS</sequence>
<dbReference type="AlphaFoldDB" id="A0A117NIL9"/>
<gene>
    <name evidence="1" type="ORF">ABT39_MTgene21</name>
</gene>
<evidence type="ECO:0000313" key="1">
    <source>
        <dbReference type="EMBL" id="KUM50178.1"/>
    </source>
</evidence>
<organism evidence="1">
    <name type="scientific">Picea glauca</name>
    <name type="common">White spruce</name>
    <name type="synonym">Pinus glauca</name>
    <dbReference type="NCBI Taxonomy" id="3330"/>
    <lineage>
        <taxon>Eukaryota</taxon>
        <taxon>Viridiplantae</taxon>
        <taxon>Streptophyta</taxon>
        <taxon>Embryophyta</taxon>
        <taxon>Tracheophyta</taxon>
        <taxon>Spermatophyta</taxon>
        <taxon>Pinopsida</taxon>
        <taxon>Pinidae</taxon>
        <taxon>Conifers I</taxon>
        <taxon>Pinales</taxon>
        <taxon>Pinaceae</taxon>
        <taxon>Picea</taxon>
    </lineage>
</organism>
<protein>
    <submittedName>
        <fullName evidence="1">Uncharacterized protein</fullName>
    </submittedName>
</protein>
<name>A0A117NIL9_PICGL</name>